<comment type="caution">
    <text evidence="1">The sequence shown here is derived from an EMBL/GenBank/DDBJ whole genome shotgun (WGS) entry which is preliminary data.</text>
</comment>
<organism evidence="1 2">
    <name type="scientific">Heliobacterium mobile</name>
    <name type="common">Heliobacillus mobilis</name>
    <dbReference type="NCBI Taxonomy" id="28064"/>
    <lineage>
        <taxon>Bacteria</taxon>
        <taxon>Bacillati</taxon>
        <taxon>Bacillota</taxon>
        <taxon>Clostridia</taxon>
        <taxon>Eubacteriales</taxon>
        <taxon>Heliobacteriaceae</taxon>
        <taxon>Heliobacterium</taxon>
    </lineage>
</organism>
<dbReference type="Proteomes" id="UP000430670">
    <property type="component" value="Unassembled WGS sequence"/>
</dbReference>
<reference evidence="1 2" key="1">
    <citation type="submission" date="2019-11" db="EMBL/GenBank/DDBJ databases">
        <title>Whole-genome sequence of a the green, strictly anaerobic photosynthetic bacterium Heliobacillus mobilis DSM 6151.</title>
        <authorList>
            <person name="Kyndt J.A."/>
            <person name="Meyer T.E."/>
        </authorList>
    </citation>
    <scope>NUCLEOTIDE SEQUENCE [LARGE SCALE GENOMIC DNA]</scope>
    <source>
        <strain evidence="1 2">DSM 6151</strain>
    </source>
</reference>
<dbReference type="EMBL" id="WNKU01000003">
    <property type="protein sequence ID" value="MTV48243.1"/>
    <property type="molecule type" value="Genomic_DNA"/>
</dbReference>
<accession>A0A6I3SHA4</accession>
<dbReference type="RefSeq" id="WP_155475348.1">
    <property type="nucleotide sequence ID" value="NZ_WNKU01000003.1"/>
</dbReference>
<dbReference type="AlphaFoldDB" id="A0A6I3SHA4"/>
<gene>
    <name evidence="1" type="ORF">GJ688_04495</name>
</gene>
<sequence>MMMCDAYWKKMCTEMSMMMMTMDECKMFCDMMMKMGKMNEAQCTMFCDMMMSCMTGMGSTTGMMMKCEDMMKDMCTHTCN</sequence>
<name>A0A6I3SHA4_HELMO</name>
<keyword evidence="2" id="KW-1185">Reference proteome</keyword>
<proteinExistence type="predicted"/>
<evidence type="ECO:0000313" key="1">
    <source>
        <dbReference type="EMBL" id="MTV48243.1"/>
    </source>
</evidence>
<protein>
    <submittedName>
        <fullName evidence="1">Uncharacterized protein</fullName>
    </submittedName>
</protein>
<evidence type="ECO:0000313" key="2">
    <source>
        <dbReference type="Proteomes" id="UP000430670"/>
    </source>
</evidence>